<dbReference type="EMBL" id="QXGD01000440">
    <property type="protein sequence ID" value="KAE9239587.1"/>
    <property type="molecule type" value="Genomic_DNA"/>
</dbReference>
<dbReference type="EMBL" id="QXFW01000449">
    <property type="protein sequence ID" value="KAE9011859.1"/>
    <property type="molecule type" value="Genomic_DNA"/>
</dbReference>
<dbReference type="EMBL" id="QXGA01000471">
    <property type="protein sequence ID" value="KAE9145426.1"/>
    <property type="molecule type" value="Genomic_DNA"/>
</dbReference>
<proteinExistence type="predicted"/>
<feature type="chain" id="PRO_5036166036" description="RxLR effector protein" evidence="1">
    <location>
        <begin position="22"/>
        <end position="50"/>
    </location>
</feature>
<evidence type="ECO:0000313" key="3">
    <source>
        <dbReference type="EMBL" id="KAE9011859.1"/>
    </source>
</evidence>
<evidence type="ECO:0000313" key="14">
    <source>
        <dbReference type="Proteomes" id="UP000440732"/>
    </source>
</evidence>
<evidence type="ECO:0000313" key="7">
    <source>
        <dbReference type="EMBL" id="KAE9221658.1"/>
    </source>
</evidence>
<evidence type="ECO:0000256" key="1">
    <source>
        <dbReference type="SAM" id="SignalP"/>
    </source>
</evidence>
<keyword evidence="11" id="KW-1185">Reference proteome</keyword>
<dbReference type="EMBL" id="QXFZ01000442">
    <property type="protein sequence ID" value="KAE9116298.1"/>
    <property type="molecule type" value="Genomic_DNA"/>
</dbReference>
<protein>
    <recommendedName>
        <fullName evidence="18">RxLR effector protein</fullName>
    </recommendedName>
</protein>
<dbReference type="Proteomes" id="UP000440367">
    <property type="component" value="Unassembled WGS sequence"/>
</dbReference>
<evidence type="ECO:0000313" key="9">
    <source>
        <dbReference type="EMBL" id="KAE9308565.1"/>
    </source>
</evidence>
<evidence type="ECO:0000313" key="17">
    <source>
        <dbReference type="Proteomes" id="UP000488956"/>
    </source>
</evidence>
<dbReference type="EMBL" id="QXGF01000478">
    <property type="protein sequence ID" value="KAE8939601.1"/>
    <property type="molecule type" value="Genomic_DNA"/>
</dbReference>
<keyword evidence="1" id="KW-0732">Signal</keyword>
<accession>A0A6A3SG22</accession>
<evidence type="ECO:0000313" key="6">
    <source>
        <dbReference type="EMBL" id="KAE9145426.1"/>
    </source>
</evidence>
<dbReference type="Proteomes" id="UP000460718">
    <property type="component" value="Unassembled WGS sequence"/>
</dbReference>
<dbReference type="Proteomes" id="UP000488956">
    <property type="component" value="Unassembled WGS sequence"/>
</dbReference>
<comment type="caution">
    <text evidence="5">The sequence shown here is derived from an EMBL/GenBank/DDBJ whole genome shotgun (WGS) entry which is preliminary data.</text>
</comment>
<gene>
    <name evidence="9" type="ORF">PF001_g11108</name>
    <name evidence="8" type="ORF">PF002_g10187</name>
    <name evidence="7" type="ORF">PF005_g7013</name>
    <name evidence="6" type="ORF">PF006_g9706</name>
    <name evidence="5" type="ORF">PF007_g9704</name>
    <name evidence="2" type="ORF">PF009_g10556</name>
    <name evidence="4" type="ORF">PF010_g10994</name>
    <name evidence="3" type="ORF">PF011_g9177</name>
</gene>
<evidence type="ECO:0008006" key="18">
    <source>
        <dbReference type="Google" id="ProtNLM"/>
    </source>
</evidence>
<evidence type="ECO:0000313" key="12">
    <source>
        <dbReference type="Proteomes" id="UP000437068"/>
    </source>
</evidence>
<name>A0A6A3SG22_9STRA</name>
<dbReference type="Proteomes" id="UP000429523">
    <property type="component" value="Unassembled WGS sequence"/>
</dbReference>
<evidence type="ECO:0000313" key="16">
    <source>
        <dbReference type="Proteomes" id="UP000460718"/>
    </source>
</evidence>
<evidence type="ECO:0000313" key="4">
    <source>
        <dbReference type="EMBL" id="KAE9110929.1"/>
    </source>
</evidence>
<evidence type="ECO:0000313" key="13">
    <source>
        <dbReference type="Proteomes" id="UP000440367"/>
    </source>
</evidence>
<organism evidence="5 15">
    <name type="scientific">Phytophthora fragariae</name>
    <dbReference type="NCBI Taxonomy" id="53985"/>
    <lineage>
        <taxon>Eukaryota</taxon>
        <taxon>Sar</taxon>
        <taxon>Stramenopiles</taxon>
        <taxon>Oomycota</taxon>
        <taxon>Peronosporomycetes</taxon>
        <taxon>Peronosporales</taxon>
        <taxon>Peronosporaceae</taxon>
        <taxon>Phytophthora</taxon>
    </lineage>
</organism>
<dbReference type="Proteomes" id="UP000440732">
    <property type="component" value="Unassembled WGS sequence"/>
</dbReference>
<evidence type="ECO:0000313" key="2">
    <source>
        <dbReference type="EMBL" id="KAE8939601.1"/>
    </source>
</evidence>
<evidence type="ECO:0000313" key="15">
    <source>
        <dbReference type="Proteomes" id="UP000441208"/>
    </source>
</evidence>
<dbReference type="Proteomes" id="UP000433483">
    <property type="component" value="Unassembled WGS sequence"/>
</dbReference>
<sequence length="50" mass="5385">MSKYWPYTTFLVLIATKIASSSPNTGSCMTPTTTSCVLSFLMVRSSSSVT</sequence>
<dbReference type="EMBL" id="QXFX01000572">
    <property type="protein sequence ID" value="KAE9110929.1"/>
    <property type="molecule type" value="Genomic_DNA"/>
</dbReference>
<dbReference type="EMBL" id="QXGE01000577">
    <property type="protein sequence ID" value="KAE9308565.1"/>
    <property type="molecule type" value="Genomic_DNA"/>
</dbReference>
<evidence type="ECO:0000313" key="10">
    <source>
        <dbReference type="Proteomes" id="UP000429523"/>
    </source>
</evidence>
<dbReference type="AlphaFoldDB" id="A0A6A3SG22"/>
<reference evidence="10 11" key="1">
    <citation type="submission" date="2018-08" db="EMBL/GenBank/DDBJ databases">
        <title>Genomic investigation of the strawberry pathogen Phytophthora fragariae indicates pathogenicity is determined by transcriptional variation in three key races.</title>
        <authorList>
            <person name="Adams T.M."/>
            <person name="Armitage A.D."/>
            <person name="Sobczyk M.K."/>
            <person name="Bates H.J."/>
            <person name="Dunwell J.M."/>
            <person name="Nellist C.F."/>
            <person name="Harrison R.J."/>
        </authorList>
    </citation>
    <scope>NUCLEOTIDE SEQUENCE [LARGE SCALE GENOMIC DNA]</scope>
    <source>
        <strain evidence="9 12">A4</strain>
        <strain evidence="8 13">BC-1</strain>
        <strain evidence="7 11">NOV-27</strain>
        <strain evidence="6 14">NOV-5</strain>
        <strain evidence="5 15">NOV-71</strain>
        <strain evidence="2 10">NOV-9</strain>
        <strain evidence="4 17">ONT-3</strain>
        <strain evidence="3 16">SCRP245</strain>
    </source>
</reference>
<dbReference type="Proteomes" id="UP000441208">
    <property type="component" value="Unassembled WGS sequence"/>
</dbReference>
<evidence type="ECO:0000313" key="8">
    <source>
        <dbReference type="EMBL" id="KAE9239587.1"/>
    </source>
</evidence>
<evidence type="ECO:0000313" key="11">
    <source>
        <dbReference type="Proteomes" id="UP000433483"/>
    </source>
</evidence>
<evidence type="ECO:0000313" key="5">
    <source>
        <dbReference type="EMBL" id="KAE9116298.1"/>
    </source>
</evidence>
<dbReference type="Proteomes" id="UP000437068">
    <property type="component" value="Unassembled WGS sequence"/>
</dbReference>
<feature type="signal peptide" evidence="1">
    <location>
        <begin position="1"/>
        <end position="21"/>
    </location>
</feature>
<dbReference type="EMBL" id="QXGB01000272">
    <property type="protein sequence ID" value="KAE9221658.1"/>
    <property type="molecule type" value="Genomic_DNA"/>
</dbReference>